<keyword evidence="6 7" id="KW-0472">Membrane</keyword>
<evidence type="ECO:0000313" key="9">
    <source>
        <dbReference type="Proteomes" id="UP001203761"/>
    </source>
</evidence>
<dbReference type="Proteomes" id="UP001203761">
    <property type="component" value="Unassembled WGS sequence"/>
</dbReference>
<comment type="subcellular location">
    <subcellularLocation>
        <location evidence="1">Cell membrane</location>
        <topology evidence="1">Multi-pass membrane protein</topology>
    </subcellularLocation>
</comment>
<evidence type="ECO:0000256" key="5">
    <source>
        <dbReference type="ARBA" id="ARBA00022989"/>
    </source>
</evidence>
<feature type="transmembrane region" description="Helical" evidence="7">
    <location>
        <begin position="62"/>
        <end position="87"/>
    </location>
</feature>
<feature type="transmembrane region" description="Helical" evidence="7">
    <location>
        <begin position="12"/>
        <end position="28"/>
    </location>
</feature>
<evidence type="ECO:0000256" key="1">
    <source>
        <dbReference type="ARBA" id="ARBA00004651"/>
    </source>
</evidence>
<evidence type="ECO:0000256" key="7">
    <source>
        <dbReference type="SAM" id="Phobius"/>
    </source>
</evidence>
<dbReference type="PANTHER" id="PTHR34584:SF1">
    <property type="entry name" value="NA(+)_H(+) ANTIPORTER SUBUNIT E1"/>
    <property type="match status" value="1"/>
</dbReference>
<evidence type="ECO:0000256" key="3">
    <source>
        <dbReference type="ARBA" id="ARBA00022475"/>
    </source>
</evidence>
<organism evidence="8 9">
    <name type="scientific">Brachybacterium equifaecis</name>
    <dbReference type="NCBI Taxonomy" id="2910770"/>
    <lineage>
        <taxon>Bacteria</taxon>
        <taxon>Bacillati</taxon>
        <taxon>Actinomycetota</taxon>
        <taxon>Actinomycetes</taxon>
        <taxon>Micrococcales</taxon>
        <taxon>Dermabacteraceae</taxon>
        <taxon>Brachybacterium</taxon>
    </lineage>
</organism>
<feature type="transmembrane region" description="Helical" evidence="7">
    <location>
        <begin position="107"/>
        <end position="126"/>
    </location>
</feature>
<dbReference type="Pfam" id="PF01899">
    <property type="entry name" value="MNHE"/>
    <property type="match status" value="1"/>
</dbReference>
<comment type="caution">
    <text evidence="8">The sequence shown here is derived from an EMBL/GenBank/DDBJ whole genome shotgun (WGS) entry which is preliminary data.</text>
</comment>
<evidence type="ECO:0000256" key="4">
    <source>
        <dbReference type="ARBA" id="ARBA00022692"/>
    </source>
</evidence>
<gene>
    <name evidence="8" type="ORF">Bequi_02865</name>
</gene>
<dbReference type="PANTHER" id="PTHR34584">
    <property type="entry name" value="NA(+)/H(+) ANTIPORTER SUBUNIT E1"/>
    <property type="match status" value="1"/>
</dbReference>
<evidence type="ECO:0000256" key="6">
    <source>
        <dbReference type="ARBA" id="ARBA00023136"/>
    </source>
</evidence>
<keyword evidence="4 7" id="KW-0812">Transmembrane</keyword>
<sequence length="178" mass="19660">MIQRARRLADHWLDILIAVVFWCLLWGGFSFQDIAGGLLATAIVHILFPMPSISRELSLRPLAFIWFVAKFLFDMVVSAVQIAWYAIRPGEQPGASVIAVQMASRSDLFLTITAGLSTLIPGSVVVEAQRGTGTIFLHVIGAETPEEAEAARVRVREQEHRLLRALARRDVLKEAGLA</sequence>
<evidence type="ECO:0000313" key="8">
    <source>
        <dbReference type="EMBL" id="MCL6422334.1"/>
    </source>
</evidence>
<accession>A0ABT0QXV7</accession>
<keyword evidence="3" id="KW-1003">Cell membrane</keyword>
<dbReference type="InterPro" id="IPR002758">
    <property type="entry name" value="Cation_antiport_E"/>
</dbReference>
<feature type="transmembrane region" description="Helical" evidence="7">
    <location>
        <begin position="34"/>
        <end position="50"/>
    </location>
</feature>
<dbReference type="RefSeq" id="WP_249736439.1">
    <property type="nucleotide sequence ID" value="NZ_JAKNCJ010000001.1"/>
</dbReference>
<protein>
    <submittedName>
        <fullName evidence="8">Na+/H+ antiporter subunit E</fullName>
    </submittedName>
</protein>
<keyword evidence="9" id="KW-1185">Reference proteome</keyword>
<dbReference type="EMBL" id="JAKNCJ010000001">
    <property type="protein sequence ID" value="MCL6422334.1"/>
    <property type="molecule type" value="Genomic_DNA"/>
</dbReference>
<dbReference type="NCBIfam" id="NF006521">
    <property type="entry name" value="PRK08965.1-5"/>
    <property type="match status" value="1"/>
</dbReference>
<name>A0ABT0QXV7_9MICO</name>
<evidence type="ECO:0000256" key="2">
    <source>
        <dbReference type="ARBA" id="ARBA00006228"/>
    </source>
</evidence>
<keyword evidence="5 7" id="KW-1133">Transmembrane helix</keyword>
<proteinExistence type="inferred from homology"/>
<reference evidence="8" key="1">
    <citation type="submission" date="2022-02" db="EMBL/GenBank/DDBJ databases">
        <authorList>
            <person name="Lee M."/>
            <person name="Kim S.-J."/>
            <person name="Jung M.-Y."/>
        </authorList>
    </citation>
    <scope>NUCLEOTIDE SEQUENCE</scope>
    <source>
        <strain evidence="8">JHP9</strain>
    </source>
</reference>
<comment type="similarity">
    <text evidence="2">Belongs to the CPA3 antiporters (TC 2.A.63) subunit E family.</text>
</comment>